<reference evidence="1 2" key="1">
    <citation type="submission" date="2019-02" db="EMBL/GenBank/DDBJ databases">
        <title>Deep-cultivation of Planctomycetes and their phenomic and genomic characterization uncovers novel biology.</title>
        <authorList>
            <person name="Wiegand S."/>
            <person name="Jogler M."/>
            <person name="Boedeker C."/>
            <person name="Pinto D."/>
            <person name="Vollmers J."/>
            <person name="Rivas-Marin E."/>
            <person name="Kohn T."/>
            <person name="Peeters S.H."/>
            <person name="Heuer A."/>
            <person name="Rast P."/>
            <person name="Oberbeckmann S."/>
            <person name="Bunk B."/>
            <person name="Jeske O."/>
            <person name="Meyerdierks A."/>
            <person name="Storesund J.E."/>
            <person name="Kallscheuer N."/>
            <person name="Luecker S."/>
            <person name="Lage O.M."/>
            <person name="Pohl T."/>
            <person name="Merkel B.J."/>
            <person name="Hornburger P."/>
            <person name="Mueller R.-W."/>
            <person name="Bruemmer F."/>
            <person name="Labrenz M."/>
            <person name="Spormann A.M."/>
            <person name="Op Den Camp H."/>
            <person name="Overmann J."/>
            <person name="Amann R."/>
            <person name="Jetten M.S.M."/>
            <person name="Mascher T."/>
            <person name="Medema M.H."/>
            <person name="Devos D.P."/>
            <person name="Kaster A.-K."/>
            <person name="Ovreas L."/>
            <person name="Rohde M."/>
            <person name="Galperin M.Y."/>
            <person name="Jogler C."/>
        </authorList>
    </citation>
    <scope>NUCLEOTIDE SEQUENCE [LARGE SCALE GENOMIC DNA]</scope>
    <source>
        <strain evidence="1 2">Pla22</strain>
    </source>
</reference>
<dbReference type="EMBL" id="SJPI01000002">
    <property type="protein sequence ID" value="TWT50314.1"/>
    <property type="molecule type" value="Genomic_DNA"/>
</dbReference>
<evidence type="ECO:0000313" key="1">
    <source>
        <dbReference type="EMBL" id="TWT50314.1"/>
    </source>
</evidence>
<proteinExistence type="predicted"/>
<organism evidence="1 2">
    <name type="scientific">Rubripirellula amarantea</name>
    <dbReference type="NCBI Taxonomy" id="2527999"/>
    <lineage>
        <taxon>Bacteria</taxon>
        <taxon>Pseudomonadati</taxon>
        <taxon>Planctomycetota</taxon>
        <taxon>Planctomycetia</taxon>
        <taxon>Pirellulales</taxon>
        <taxon>Pirellulaceae</taxon>
        <taxon>Rubripirellula</taxon>
    </lineage>
</organism>
<gene>
    <name evidence="1" type="ORF">Pla22_30560</name>
</gene>
<name>A0A5C5WHN0_9BACT</name>
<accession>A0A5C5WHN0</accession>
<dbReference type="Proteomes" id="UP000316598">
    <property type="component" value="Unassembled WGS sequence"/>
</dbReference>
<keyword evidence="2" id="KW-1185">Reference proteome</keyword>
<evidence type="ECO:0000313" key="2">
    <source>
        <dbReference type="Proteomes" id="UP000316598"/>
    </source>
</evidence>
<dbReference type="RefSeq" id="WP_146515569.1">
    <property type="nucleotide sequence ID" value="NZ_SJPI01000002.1"/>
</dbReference>
<protein>
    <submittedName>
        <fullName evidence="1">Uncharacterized protein</fullName>
    </submittedName>
</protein>
<dbReference type="AlphaFoldDB" id="A0A5C5WHN0"/>
<sequence length="77" mass="8326">MQVVTQVVTQDAWGNRRESFSYAGQCWAMLGNADGYAIVNCVADLKGKTRGAKLSLALAAAISYSKMSHSESDPGWR</sequence>
<comment type="caution">
    <text evidence="1">The sequence shown here is derived from an EMBL/GenBank/DDBJ whole genome shotgun (WGS) entry which is preliminary data.</text>
</comment>